<dbReference type="AlphaFoldDB" id="A0A6J5VIV0"/>
<evidence type="ECO:0000313" key="2">
    <source>
        <dbReference type="EMBL" id="CAB4289039.1"/>
    </source>
</evidence>
<proteinExistence type="predicted"/>
<gene>
    <name evidence="2" type="ORF">CURHAP_LOCUS47351</name>
</gene>
<feature type="region of interest" description="Disordered" evidence="1">
    <location>
        <begin position="1"/>
        <end position="31"/>
    </location>
</feature>
<sequence length="91" mass="10215">MPRRSLQPQGPCLTQQQELETKSGAPSISPTVSLKSAAKQMQSMDTPQDMLYSHATSRYRKAMRLTSPKPQNKITRCQQAVCEQAVRHISE</sequence>
<organism evidence="2 3">
    <name type="scientific">Prunus armeniaca</name>
    <name type="common">Apricot</name>
    <name type="synonym">Armeniaca vulgaris</name>
    <dbReference type="NCBI Taxonomy" id="36596"/>
    <lineage>
        <taxon>Eukaryota</taxon>
        <taxon>Viridiplantae</taxon>
        <taxon>Streptophyta</taxon>
        <taxon>Embryophyta</taxon>
        <taxon>Tracheophyta</taxon>
        <taxon>Spermatophyta</taxon>
        <taxon>Magnoliopsida</taxon>
        <taxon>eudicotyledons</taxon>
        <taxon>Gunneridae</taxon>
        <taxon>Pentapetalae</taxon>
        <taxon>rosids</taxon>
        <taxon>fabids</taxon>
        <taxon>Rosales</taxon>
        <taxon>Rosaceae</taxon>
        <taxon>Amygdaloideae</taxon>
        <taxon>Amygdaleae</taxon>
        <taxon>Prunus</taxon>
    </lineage>
</organism>
<evidence type="ECO:0000256" key="1">
    <source>
        <dbReference type="SAM" id="MobiDB-lite"/>
    </source>
</evidence>
<dbReference type="Proteomes" id="UP000507222">
    <property type="component" value="Unassembled WGS sequence"/>
</dbReference>
<evidence type="ECO:0000313" key="3">
    <source>
        <dbReference type="Proteomes" id="UP000507222"/>
    </source>
</evidence>
<reference evidence="2 3" key="1">
    <citation type="submission" date="2020-05" db="EMBL/GenBank/DDBJ databases">
        <authorList>
            <person name="Campoy J."/>
            <person name="Schneeberger K."/>
            <person name="Spophaly S."/>
        </authorList>
    </citation>
    <scope>NUCLEOTIDE SEQUENCE [LARGE SCALE GENOMIC DNA]</scope>
    <source>
        <strain evidence="2">PruArmRojPasFocal</strain>
    </source>
</reference>
<dbReference type="EMBL" id="CAEKDK010000008">
    <property type="protein sequence ID" value="CAB4289039.1"/>
    <property type="molecule type" value="Genomic_DNA"/>
</dbReference>
<name>A0A6J5VIV0_PRUAR</name>
<accession>A0A6J5VIV0</accession>
<protein>
    <submittedName>
        <fullName evidence="2">Uncharacterized protein</fullName>
    </submittedName>
</protein>